<dbReference type="Proteomes" id="UP000199645">
    <property type="component" value="Unassembled WGS sequence"/>
</dbReference>
<gene>
    <name evidence="2" type="ORF">SAMN05421541_108329</name>
</gene>
<evidence type="ECO:0000313" key="3">
    <source>
        <dbReference type="Proteomes" id="UP000199645"/>
    </source>
</evidence>
<organism evidence="2 3">
    <name type="scientific">Actinoplanes philippinensis</name>
    <dbReference type="NCBI Taxonomy" id="35752"/>
    <lineage>
        <taxon>Bacteria</taxon>
        <taxon>Bacillati</taxon>
        <taxon>Actinomycetota</taxon>
        <taxon>Actinomycetes</taxon>
        <taxon>Micromonosporales</taxon>
        <taxon>Micromonosporaceae</taxon>
        <taxon>Actinoplanes</taxon>
    </lineage>
</organism>
<dbReference type="STRING" id="35752.SAMN05421541_108329"/>
<dbReference type="AlphaFoldDB" id="A0A1I2HLV8"/>
<evidence type="ECO:0000256" key="1">
    <source>
        <dbReference type="SAM" id="MobiDB-lite"/>
    </source>
</evidence>
<evidence type="ECO:0000313" key="2">
    <source>
        <dbReference type="EMBL" id="SFF30749.1"/>
    </source>
</evidence>
<keyword evidence="3" id="KW-1185">Reference proteome</keyword>
<name>A0A1I2HLV8_9ACTN</name>
<dbReference type="EMBL" id="FONV01000008">
    <property type="protein sequence ID" value="SFF30749.1"/>
    <property type="molecule type" value="Genomic_DNA"/>
</dbReference>
<feature type="region of interest" description="Disordered" evidence="1">
    <location>
        <begin position="1"/>
        <end position="30"/>
    </location>
</feature>
<reference evidence="2 3" key="1">
    <citation type="submission" date="2016-10" db="EMBL/GenBank/DDBJ databases">
        <authorList>
            <person name="de Groot N.N."/>
        </authorList>
    </citation>
    <scope>NUCLEOTIDE SEQUENCE [LARGE SCALE GENOMIC DNA]</scope>
    <source>
        <strain evidence="2 3">DSM 43019</strain>
    </source>
</reference>
<protein>
    <submittedName>
        <fullName evidence="2">Uncharacterized protein</fullName>
    </submittedName>
</protein>
<sequence length="30" mass="3112">MSRIAGRRGKRDGGRLRPGDGSGEVGEAVD</sequence>
<accession>A0A1I2HLV8</accession>
<proteinExistence type="predicted"/>
<feature type="compositionally biased region" description="Basic residues" evidence="1">
    <location>
        <begin position="1"/>
        <end position="10"/>
    </location>
</feature>